<keyword evidence="6" id="KW-0663">Pyridoxal phosphate</keyword>
<dbReference type="PROSITE" id="PS00595">
    <property type="entry name" value="AA_TRANSFER_CLASS_5"/>
    <property type="match status" value="1"/>
</dbReference>
<feature type="domain" description="Aminotransferase class V" evidence="11">
    <location>
        <begin position="4"/>
        <end position="363"/>
    </location>
</feature>
<evidence type="ECO:0000256" key="3">
    <source>
        <dbReference type="ARBA" id="ARBA00012239"/>
    </source>
</evidence>
<dbReference type="InterPro" id="IPR015424">
    <property type="entry name" value="PyrdxlP-dep_Trfase"/>
</dbReference>
<dbReference type="SUPFAM" id="SSF53383">
    <property type="entry name" value="PLP-dependent transferases"/>
    <property type="match status" value="1"/>
</dbReference>
<keyword evidence="7" id="KW-0408">Iron</keyword>
<dbReference type="GO" id="GO:0031071">
    <property type="term" value="F:cysteine desulfurase activity"/>
    <property type="evidence" value="ECO:0007669"/>
    <property type="project" value="UniProtKB-EC"/>
</dbReference>
<evidence type="ECO:0000256" key="5">
    <source>
        <dbReference type="ARBA" id="ARBA00022723"/>
    </source>
</evidence>
<reference evidence="12 13" key="1">
    <citation type="submission" date="2014-07" db="EMBL/GenBank/DDBJ databases">
        <title>Complete genome sequence of a moderately halophilic bacterium Terribacillus aidingensis MP602, isolated from Cryptomeria fortunei in Tianmu mountain in China.</title>
        <authorList>
            <person name="Wang Y."/>
            <person name="Lu P."/>
            <person name="Zhang L."/>
        </authorList>
    </citation>
    <scope>NUCLEOTIDE SEQUENCE [LARGE SCALE GENOMIC DNA]</scope>
    <source>
        <strain evidence="12 13">MP602</strain>
    </source>
</reference>
<dbReference type="FunFam" id="3.40.640.10:FF:000084">
    <property type="entry name" value="IscS-like cysteine desulfurase"/>
    <property type="match status" value="1"/>
</dbReference>
<evidence type="ECO:0000259" key="11">
    <source>
        <dbReference type="Pfam" id="PF00266"/>
    </source>
</evidence>
<keyword evidence="5" id="KW-0479">Metal-binding</keyword>
<dbReference type="Proteomes" id="UP000027980">
    <property type="component" value="Chromosome"/>
</dbReference>
<evidence type="ECO:0000256" key="1">
    <source>
        <dbReference type="ARBA" id="ARBA00001933"/>
    </source>
</evidence>
<evidence type="ECO:0000313" key="12">
    <source>
        <dbReference type="EMBL" id="AIF66890.1"/>
    </source>
</evidence>
<keyword evidence="4" id="KW-0808">Transferase</keyword>
<evidence type="ECO:0000256" key="8">
    <source>
        <dbReference type="ARBA" id="ARBA00023014"/>
    </source>
</evidence>
<evidence type="ECO:0000256" key="4">
    <source>
        <dbReference type="ARBA" id="ARBA00022679"/>
    </source>
</evidence>
<dbReference type="Gene3D" id="3.40.640.10">
    <property type="entry name" value="Type I PLP-dependent aspartate aminotransferase-like (Major domain)"/>
    <property type="match status" value="1"/>
</dbReference>
<dbReference type="PANTHER" id="PTHR11601">
    <property type="entry name" value="CYSTEINE DESULFURYLASE FAMILY MEMBER"/>
    <property type="match status" value="1"/>
</dbReference>
<dbReference type="InterPro" id="IPR015422">
    <property type="entry name" value="PyrdxlP-dep_Trfase_small"/>
</dbReference>
<accession>A0A075LJH8</accession>
<protein>
    <recommendedName>
        <fullName evidence="3">cysteine desulfurase</fullName>
        <ecNumber evidence="3">2.8.1.7</ecNumber>
    </recommendedName>
</protein>
<dbReference type="InterPro" id="IPR016454">
    <property type="entry name" value="Cysteine_dSase"/>
</dbReference>
<dbReference type="AlphaFoldDB" id="A0A075LJH8"/>
<dbReference type="PANTHER" id="PTHR11601:SF34">
    <property type="entry name" value="CYSTEINE DESULFURASE"/>
    <property type="match status" value="1"/>
</dbReference>
<dbReference type="InterPro" id="IPR020578">
    <property type="entry name" value="Aminotrans_V_PyrdxlP_BS"/>
</dbReference>
<dbReference type="Gene3D" id="3.90.1150.10">
    <property type="entry name" value="Aspartate Aminotransferase, domain 1"/>
    <property type="match status" value="1"/>
</dbReference>
<organism evidence="12 13">
    <name type="scientific">Terribacillus saccharophilus</name>
    <dbReference type="NCBI Taxonomy" id="361277"/>
    <lineage>
        <taxon>Bacteria</taxon>
        <taxon>Bacillati</taxon>
        <taxon>Bacillota</taxon>
        <taxon>Bacilli</taxon>
        <taxon>Bacillales</taxon>
        <taxon>Bacillaceae</taxon>
        <taxon>Terribacillus</taxon>
    </lineage>
</organism>
<dbReference type="PIRSF" id="PIRSF005572">
    <property type="entry name" value="NifS"/>
    <property type="match status" value="1"/>
</dbReference>
<evidence type="ECO:0000256" key="10">
    <source>
        <dbReference type="RuleBase" id="RU004504"/>
    </source>
</evidence>
<dbReference type="GO" id="GO:0051536">
    <property type="term" value="F:iron-sulfur cluster binding"/>
    <property type="evidence" value="ECO:0007669"/>
    <property type="project" value="UniProtKB-KW"/>
</dbReference>
<dbReference type="RefSeq" id="WP_038561569.1">
    <property type="nucleotide sequence ID" value="NZ_CP008876.1"/>
</dbReference>
<evidence type="ECO:0000256" key="6">
    <source>
        <dbReference type="ARBA" id="ARBA00022898"/>
    </source>
</evidence>
<dbReference type="EC" id="2.8.1.7" evidence="3"/>
<evidence type="ECO:0000256" key="2">
    <source>
        <dbReference type="ARBA" id="ARBA00006490"/>
    </source>
</evidence>
<dbReference type="Pfam" id="PF00266">
    <property type="entry name" value="Aminotran_5"/>
    <property type="match status" value="1"/>
</dbReference>
<dbReference type="Gene3D" id="1.10.260.50">
    <property type="match status" value="1"/>
</dbReference>
<comment type="similarity">
    <text evidence="2">Belongs to the class-V pyridoxal-phosphate-dependent aminotransferase family. NifS/IscS subfamily.</text>
</comment>
<sequence length="382" mass="40633">MKPIYLDHAATSPMHPDVIQAMIPVMEGTFGNPSSVHAFGREARHIVDVARDKVAASIGATDKQIIFTSGGTEADNMALIGVANACREQGKHIITTAIEHHATLHAANYLESQGFEVTYLPADESGAIKLADLQTALRPDTVLVSVMMINNETGVMQPIQAIGDLLQSHPAYFHTDAVQAYGTEEIDVNALGVDLLSVSAHKINGPKGIGALYLAEGVRIKPITYGGEQERKRRAGTENVASIAGFGKAAELAMQKRTERKAAYQLLQDTFISELTIAGIDFSINGESGQRSAGIVNISFPGTNVESLLMNFDLSGVTVSSGSACTAGSVDPSHVLKTMYGDDERVTNSIRFSFGYGNTAESVAEAAQTVAVIIKRLTKGKE</sequence>
<keyword evidence="8" id="KW-0411">Iron-sulfur</keyword>
<dbReference type="OrthoDB" id="9808002at2"/>
<dbReference type="InterPro" id="IPR000192">
    <property type="entry name" value="Aminotrans_V_dom"/>
</dbReference>
<name>A0A075LJH8_9BACI</name>
<evidence type="ECO:0000256" key="7">
    <source>
        <dbReference type="ARBA" id="ARBA00023004"/>
    </source>
</evidence>
<comment type="cofactor">
    <cofactor evidence="1 10">
        <name>pyridoxal 5'-phosphate</name>
        <dbReference type="ChEBI" id="CHEBI:597326"/>
    </cofactor>
</comment>
<dbReference type="GeneID" id="34220573"/>
<dbReference type="NCBIfam" id="NF002806">
    <property type="entry name" value="PRK02948.1"/>
    <property type="match status" value="1"/>
</dbReference>
<dbReference type="EMBL" id="CP008876">
    <property type="protein sequence ID" value="AIF66890.1"/>
    <property type="molecule type" value="Genomic_DNA"/>
</dbReference>
<dbReference type="HOGENOM" id="CLU_003433_0_0_9"/>
<gene>
    <name evidence="12" type="ORF">GZ22_09725</name>
</gene>
<dbReference type="GO" id="GO:0046872">
    <property type="term" value="F:metal ion binding"/>
    <property type="evidence" value="ECO:0007669"/>
    <property type="project" value="UniProtKB-KW"/>
</dbReference>
<evidence type="ECO:0000256" key="9">
    <source>
        <dbReference type="ARBA" id="ARBA00050776"/>
    </source>
</evidence>
<dbReference type="InterPro" id="IPR015421">
    <property type="entry name" value="PyrdxlP-dep_Trfase_major"/>
</dbReference>
<evidence type="ECO:0000313" key="13">
    <source>
        <dbReference type="Proteomes" id="UP000027980"/>
    </source>
</evidence>
<comment type="catalytic activity">
    <reaction evidence="9">
        <text>(sulfur carrier)-H + L-cysteine = (sulfur carrier)-SH + L-alanine</text>
        <dbReference type="Rhea" id="RHEA:43892"/>
        <dbReference type="Rhea" id="RHEA-COMP:14737"/>
        <dbReference type="Rhea" id="RHEA-COMP:14739"/>
        <dbReference type="ChEBI" id="CHEBI:29917"/>
        <dbReference type="ChEBI" id="CHEBI:35235"/>
        <dbReference type="ChEBI" id="CHEBI:57972"/>
        <dbReference type="ChEBI" id="CHEBI:64428"/>
        <dbReference type="EC" id="2.8.1.7"/>
    </reaction>
</comment>
<proteinExistence type="inferred from homology"/>
<dbReference type="KEGG" id="tap:GZ22_09725"/>